<evidence type="ECO:0000256" key="3">
    <source>
        <dbReference type="ARBA" id="ARBA00023172"/>
    </source>
</evidence>
<dbReference type="PROSITE" id="PS51898">
    <property type="entry name" value="TYR_RECOMBINASE"/>
    <property type="match status" value="1"/>
</dbReference>
<keyword evidence="6" id="KW-1185">Reference proteome</keyword>
<keyword evidence="3" id="KW-0233">DNA recombination</keyword>
<accession>W7BMA5</accession>
<dbReference type="GO" id="GO:0003677">
    <property type="term" value="F:DNA binding"/>
    <property type="evidence" value="ECO:0007669"/>
    <property type="project" value="UniProtKB-KW"/>
</dbReference>
<gene>
    <name evidence="5" type="ORF">PCORN_15291</name>
</gene>
<dbReference type="PATRIC" id="fig|1265820.5.peg.3031"/>
<dbReference type="SUPFAM" id="SSF56349">
    <property type="entry name" value="DNA breaking-rejoining enzymes"/>
    <property type="match status" value="1"/>
</dbReference>
<comment type="caution">
    <text evidence="5">The sequence shown here is derived from an EMBL/GenBank/DDBJ whole genome shotgun (WGS) entry which is preliminary data.</text>
</comment>
<dbReference type="InterPro" id="IPR050090">
    <property type="entry name" value="Tyrosine_recombinase_XerCD"/>
</dbReference>
<evidence type="ECO:0000313" key="6">
    <source>
        <dbReference type="Proteomes" id="UP000019254"/>
    </source>
</evidence>
<evidence type="ECO:0000259" key="4">
    <source>
        <dbReference type="PROSITE" id="PS51898"/>
    </source>
</evidence>
<comment type="similarity">
    <text evidence="1">Belongs to the 'phage' integrase family.</text>
</comment>
<evidence type="ECO:0000256" key="1">
    <source>
        <dbReference type="ARBA" id="ARBA00008857"/>
    </source>
</evidence>
<sequence length="294" mass="34647">MEVINIAELEDYISLLKSKSRSESTTQQSKKIIQNYMQRFGSLEVSKKEVYIYYKELEKKLAISTLYSHIKILRHFYHFVSNENPNINNPFARFKPRAPVRKFVRVLYEQEIHSLYVRMLANNRISNYQRFLFDFIYATGMKPSEMQRLVLSDFDFIDGSIVVTGDNGSSRYTFYSKSLEPLILNHLEKRQSMLEQQHLYHSSFFINWENGLMIHGYIIYQAITAIGKELDMKLTPSILRHSFAIASLENGWDNRYIQTLLGHVSILTTQIYEKVEINSKQNTIQKYHPRGKKS</sequence>
<protein>
    <submittedName>
        <fullName evidence="5">Integrase/recombinase XerC</fullName>
    </submittedName>
</protein>
<dbReference type="Gene3D" id="1.10.443.10">
    <property type="entry name" value="Intergrase catalytic core"/>
    <property type="match status" value="1"/>
</dbReference>
<dbReference type="STRING" id="1265820.PCORN_15291"/>
<keyword evidence="2" id="KW-0238">DNA-binding</keyword>
<dbReference type="Pfam" id="PF00589">
    <property type="entry name" value="Phage_integrase"/>
    <property type="match status" value="1"/>
</dbReference>
<dbReference type="InterPro" id="IPR011010">
    <property type="entry name" value="DNA_brk_join_enz"/>
</dbReference>
<dbReference type="InterPro" id="IPR002104">
    <property type="entry name" value="Integrase_catalytic"/>
</dbReference>
<reference evidence="5 6" key="1">
    <citation type="journal article" date="2014" name="Int. J. Syst. Evol. Microbiol.">
        <title>Listeria floridensis sp. nov., Listeria aquatica sp. nov., Listeria cornellensis sp. nov., Listeria riparia sp. nov. and Listeria grandensis sp. nov., from agricultural and natural environments.</title>
        <authorList>
            <person name="den Bakker H.C."/>
            <person name="Warchocki S."/>
            <person name="Wright E.M."/>
            <person name="Allred A.F."/>
            <person name="Ahlstrom C."/>
            <person name="Manuel C.S."/>
            <person name="Stasiewicz M.J."/>
            <person name="Burrell A."/>
            <person name="Roof S."/>
            <person name="Strawn L."/>
            <person name="Fortes E.D."/>
            <person name="Nightingale K.K."/>
            <person name="Kephart D."/>
            <person name="Wiedmann M."/>
        </authorList>
    </citation>
    <scope>NUCLEOTIDE SEQUENCE [LARGE SCALE GENOMIC DNA]</scope>
    <source>
        <strain evidence="6">FSL F6-969</strain>
    </source>
</reference>
<dbReference type="RefSeq" id="WP_036081556.1">
    <property type="nucleotide sequence ID" value="NZ_AODE01000033.1"/>
</dbReference>
<dbReference type="PANTHER" id="PTHR30349">
    <property type="entry name" value="PHAGE INTEGRASE-RELATED"/>
    <property type="match status" value="1"/>
</dbReference>
<evidence type="ECO:0000313" key="5">
    <source>
        <dbReference type="EMBL" id="EUJ26025.1"/>
    </source>
</evidence>
<dbReference type="PANTHER" id="PTHR30349:SF41">
    <property type="entry name" value="INTEGRASE_RECOMBINASE PROTEIN MJ0367-RELATED"/>
    <property type="match status" value="1"/>
</dbReference>
<dbReference type="GO" id="GO:0015074">
    <property type="term" value="P:DNA integration"/>
    <property type="evidence" value="ECO:0007669"/>
    <property type="project" value="InterPro"/>
</dbReference>
<organism evidence="5 6">
    <name type="scientific">Listeria cornellensis FSL F6-0969</name>
    <dbReference type="NCBI Taxonomy" id="1265820"/>
    <lineage>
        <taxon>Bacteria</taxon>
        <taxon>Bacillati</taxon>
        <taxon>Bacillota</taxon>
        <taxon>Bacilli</taxon>
        <taxon>Bacillales</taxon>
        <taxon>Listeriaceae</taxon>
        <taxon>Listeria</taxon>
    </lineage>
</organism>
<dbReference type="GO" id="GO:0006310">
    <property type="term" value="P:DNA recombination"/>
    <property type="evidence" value="ECO:0007669"/>
    <property type="project" value="UniProtKB-KW"/>
</dbReference>
<dbReference type="InterPro" id="IPR010998">
    <property type="entry name" value="Integrase_recombinase_N"/>
</dbReference>
<evidence type="ECO:0000256" key="2">
    <source>
        <dbReference type="ARBA" id="ARBA00023125"/>
    </source>
</evidence>
<dbReference type="AlphaFoldDB" id="W7BMA5"/>
<dbReference type="Proteomes" id="UP000019254">
    <property type="component" value="Unassembled WGS sequence"/>
</dbReference>
<name>W7BMA5_9LIST</name>
<proteinExistence type="inferred from homology"/>
<dbReference type="EMBL" id="AODE01000033">
    <property type="protein sequence ID" value="EUJ26025.1"/>
    <property type="molecule type" value="Genomic_DNA"/>
</dbReference>
<dbReference type="Gene3D" id="1.10.150.130">
    <property type="match status" value="1"/>
</dbReference>
<feature type="domain" description="Tyr recombinase" evidence="4">
    <location>
        <begin position="102"/>
        <end position="285"/>
    </location>
</feature>
<dbReference type="InterPro" id="IPR013762">
    <property type="entry name" value="Integrase-like_cat_sf"/>
</dbReference>